<dbReference type="SUPFAM" id="SSF55811">
    <property type="entry name" value="Nudix"/>
    <property type="match status" value="1"/>
</dbReference>
<gene>
    <name evidence="3" type="ORF">FHS92_002911</name>
</gene>
<evidence type="ECO:0000313" key="4">
    <source>
        <dbReference type="Proteomes" id="UP000552700"/>
    </source>
</evidence>
<dbReference type="CDD" id="cd04666">
    <property type="entry name" value="NUDIX_DIPP2_like_Nudt4"/>
    <property type="match status" value="1"/>
</dbReference>
<protein>
    <recommendedName>
        <fullName evidence="2">Nudix hydrolase domain-containing protein</fullName>
    </recommendedName>
</protein>
<dbReference type="GO" id="GO:0016462">
    <property type="term" value="F:pyrophosphatase activity"/>
    <property type="evidence" value="ECO:0007669"/>
    <property type="project" value="InterPro"/>
</dbReference>
<sequence>MPYRTDGDALDAPVSILLVTSRGTKRWVIPKGNLVKGLSPHASAAHEAEEEAGIIGSVCPTPLGSYPYRKVLRSGASRWMEVDVFPVLVTQELDQWEEQDQRERRWFPLAEAADAVDEPELRDLMRKFKAAEFTALARRGFLPVATDIKEGFKMFHWFQNLLPKQGNFFNLFEAHAVTLIAGSDALARLLQGGPSMQDHIREIIEREHEADAIIREVLQTVRRTFLTPFDRSAITSLIVSMDDAIDQMQQTAGAISLYEVTDFSQEMKDMAAIIVDASRLLAEALPLLRSIHANAARLHELTERLVTMEGQADQIHSTGLKASFKAHGQGNTLRFIVEREIYSHLEKVVDRFEDVANEIDGLVIDHA</sequence>
<dbReference type="PANTHER" id="PTHR37298">
    <property type="entry name" value="UPF0111 PROTEIN YKAA"/>
    <property type="match status" value="1"/>
</dbReference>
<feature type="domain" description="Nudix hydrolase" evidence="2">
    <location>
        <begin position="1"/>
        <end position="129"/>
    </location>
</feature>
<dbReference type="InterPro" id="IPR052912">
    <property type="entry name" value="UPF0111_domain"/>
</dbReference>
<evidence type="ECO:0000313" key="3">
    <source>
        <dbReference type="EMBL" id="MBB6125154.1"/>
    </source>
</evidence>
<accession>A0A841J318</accession>
<evidence type="ECO:0000256" key="1">
    <source>
        <dbReference type="ARBA" id="ARBA00008591"/>
    </source>
</evidence>
<dbReference type="Proteomes" id="UP000552700">
    <property type="component" value="Unassembled WGS sequence"/>
</dbReference>
<dbReference type="InterPro" id="IPR038078">
    <property type="entry name" value="PhoU-like_sf"/>
</dbReference>
<evidence type="ECO:0000259" key="2">
    <source>
        <dbReference type="PROSITE" id="PS51462"/>
    </source>
</evidence>
<dbReference type="AlphaFoldDB" id="A0A841J318"/>
<dbReference type="Pfam" id="PF00293">
    <property type="entry name" value="NUDIX"/>
    <property type="match status" value="1"/>
</dbReference>
<dbReference type="InterPro" id="IPR018445">
    <property type="entry name" value="Put_Phosphate_transp_reg"/>
</dbReference>
<dbReference type="EMBL" id="JACIJP010000005">
    <property type="protein sequence ID" value="MBB6125154.1"/>
    <property type="molecule type" value="Genomic_DNA"/>
</dbReference>
<comment type="similarity">
    <text evidence="1">Belongs to the UPF0111 family.</text>
</comment>
<dbReference type="Gene3D" id="1.20.58.220">
    <property type="entry name" value="Phosphate transport system protein phou homolog 2, domain 2"/>
    <property type="match status" value="1"/>
</dbReference>
<dbReference type="InterPro" id="IPR015797">
    <property type="entry name" value="NUDIX_hydrolase-like_dom_sf"/>
</dbReference>
<dbReference type="Gene3D" id="3.90.79.10">
    <property type="entry name" value="Nucleoside Triphosphate Pyrophosphohydrolase"/>
    <property type="match status" value="1"/>
</dbReference>
<dbReference type="Pfam" id="PF01865">
    <property type="entry name" value="PhoU_div"/>
    <property type="match status" value="1"/>
</dbReference>
<dbReference type="InterPro" id="IPR047198">
    <property type="entry name" value="DDP-like_NUDIX"/>
</dbReference>
<name>A0A841J318_9SPHN</name>
<comment type="caution">
    <text evidence="3">The sequence shown here is derived from an EMBL/GenBank/DDBJ whole genome shotgun (WGS) entry which is preliminary data.</text>
</comment>
<proteinExistence type="inferred from homology"/>
<reference evidence="3 4" key="1">
    <citation type="submission" date="2020-08" db="EMBL/GenBank/DDBJ databases">
        <title>Genomic Encyclopedia of Type Strains, Phase IV (KMG-IV): sequencing the most valuable type-strain genomes for metagenomic binning, comparative biology and taxonomic classification.</title>
        <authorList>
            <person name="Goeker M."/>
        </authorList>
    </citation>
    <scope>NUCLEOTIDE SEQUENCE [LARGE SCALE GENOMIC DNA]</scope>
    <source>
        <strain evidence="3 4">DSM 102255</strain>
    </source>
</reference>
<keyword evidence="4" id="KW-1185">Reference proteome</keyword>
<dbReference type="PROSITE" id="PS51462">
    <property type="entry name" value="NUDIX"/>
    <property type="match status" value="1"/>
</dbReference>
<dbReference type="InterPro" id="IPR000086">
    <property type="entry name" value="NUDIX_hydrolase_dom"/>
</dbReference>
<dbReference type="PANTHER" id="PTHR37298:SF1">
    <property type="entry name" value="UPF0111 PROTEIN YKAA"/>
    <property type="match status" value="1"/>
</dbReference>
<organism evidence="3 4">
    <name type="scientific">Sphingobium subterraneum</name>
    <dbReference type="NCBI Taxonomy" id="627688"/>
    <lineage>
        <taxon>Bacteria</taxon>
        <taxon>Pseudomonadati</taxon>
        <taxon>Pseudomonadota</taxon>
        <taxon>Alphaproteobacteria</taxon>
        <taxon>Sphingomonadales</taxon>
        <taxon>Sphingomonadaceae</taxon>
        <taxon>Sphingobium</taxon>
    </lineage>
</organism>